<feature type="domain" description="ABC transmembrane type-2" evidence="9">
    <location>
        <begin position="120"/>
        <end position="350"/>
    </location>
</feature>
<keyword evidence="6 8" id="KW-1133">Transmembrane helix</keyword>
<feature type="transmembrane region" description="Helical" evidence="8">
    <location>
        <begin position="21"/>
        <end position="41"/>
    </location>
</feature>
<feature type="transmembrane region" description="Helical" evidence="8">
    <location>
        <begin position="238"/>
        <end position="258"/>
    </location>
</feature>
<evidence type="ECO:0000256" key="1">
    <source>
        <dbReference type="ARBA" id="ARBA00004651"/>
    </source>
</evidence>
<protein>
    <submittedName>
        <fullName evidence="10">ABC transporter permease</fullName>
    </submittedName>
</protein>
<reference evidence="10 11" key="1">
    <citation type="submission" date="2020-10" db="EMBL/GenBank/DDBJ databases">
        <title>Campylobacter and Helicobacter PacBio genomes.</title>
        <authorList>
            <person name="Lane C."/>
        </authorList>
    </citation>
    <scope>NUCLEOTIDE SEQUENCE [LARGE SCALE GENOMIC DNA]</scope>
    <source>
        <strain evidence="10 11">2016D-0077</strain>
    </source>
</reference>
<dbReference type="InterPro" id="IPR047817">
    <property type="entry name" value="ABC2_TM_bact-type"/>
</dbReference>
<proteinExistence type="inferred from homology"/>
<evidence type="ECO:0000256" key="5">
    <source>
        <dbReference type="ARBA" id="ARBA00022692"/>
    </source>
</evidence>
<keyword evidence="5 8" id="KW-0812">Transmembrane</keyword>
<dbReference type="AlphaFoldDB" id="A0A7M1LHZ8"/>
<evidence type="ECO:0000256" key="7">
    <source>
        <dbReference type="ARBA" id="ARBA00023136"/>
    </source>
</evidence>
<keyword evidence="11" id="KW-1185">Reference proteome</keyword>
<feature type="transmembrane region" description="Helical" evidence="8">
    <location>
        <begin position="156"/>
        <end position="181"/>
    </location>
</feature>
<comment type="similarity">
    <text evidence="2">Belongs to the ABC-2 integral membrane protein family.</text>
</comment>
<evidence type="ECO:0000256" key="2">
    <source>
        <dbReference type="ARBA" id="ARBA00007783"/>
    </source>
</evidence>
<accession>A0A7M1LHZ8</accession>
<gene>
    <name evidence="10" type="ORF">IMC76_01355</name>
</gene>
<evidence type="ECO:0000256" key="8">
    <source>
        <dbReference type="SAM" id="Phobius"/>
    </source>
</evidence>
<feature type="transmembrane region" description="Helical" evidence="8">
    <location>
        <begin position="328"/>
        <end position="347"/>
    </location>
</feature>
<keyword evidence="3" id="KW-0813">Transport</keyword>
<feature type="transmembrane region" description="Helical" evidence="8">
    <location>
        <begin position="202"/>
        <end position="226"/>
    </location>
</feature>
<dbReference type="RefSeq" id="WP_025803059.1">
    <property type="nucleotide sequence ID" value="NZ_CP053842.1"/>
</dbReference>
<evidence type="ECO:0000256" key="4">
    <source>
        <dbReference type="ARBA" id="ARBA00022475"/>
    </source>
</evidence>
<dbReference type="OrthoDB" id="9808686at2"/>
<evidence type="ECO:0000313" key="10">
    <source>
        <dbReference type="EMBL" id="QOQ87496.1"/>
    </source>
</evidence>
<dbReference type="PANTHER" id="PTHR30294">
    <property type="entry name" value="MEMBRANE COMPONENT OF ABC TRANSPORTER YHHJ-RELATED"/>
    <property type="match status" value="1"/>
</dbReference>
<evidence type="ECO:0000256" key="6">
    <source>
        <dbReference type="ARBA" id="ARBA00022989"/>
    </source>
</evidence>
<evidence type="ECO:0000259" key="9">
    <source>
        <dbReference type="PROSITE" id="PS51012"/>
    </source>
</evidence>
<name>A0A7M1LHZ8_9BACT</name>
<comment type="subcellular location">
    <subcellularLocation>
        <location evidence="1">Cell membrane</location>
        <topology evidence="1">Multi-pass membrane protein</topology>
    </subcellularLocation>
</comment>
<dbReference type="InterPro" id="IPR051449">
    <property type="entry name" value="ABC-2_transporter_component"/>
</dbReference>
<dbReference type="InterPro" id="IPR013525">
    <property type="entry name" value="ABC2_TM"/>
</dbReference>
<organism evidence="10 11">
    <name type="scientific">Campylobacter corcagiensis</name>
    <dbReference type="NCBI Taxonomy" id="1448857"/>
    <lineage>
        <taxon>Bacteria</taxon>
        <taxon>Pseudomonadati</taxon>
        <taxon>Campylobacterota</taxon>
        <taxon>Epsilonproteobacteria</taxon>
        <taxon>Campylobacterales</taxon>
        <taxon>Campylobacteraceae</taxon>
        <taxon>Campylobacter</taxon>
    </lineage>
</organism>
<dbReference type="GO" id="GO:0005886">
    <property type="term" value="C:plasma membrane"/>
    <property type="evidence" value="ECO:0007669"/>
    <property type="project" value="UniProtKB-SubCell"/>
</dbReference>
<feature type="transmembrane region" description="Helical" evidence="8">
    <location>
        <begin position="270"/>
        <end position="289"/>
    </location>
</feature>
<keyword evidence="4" id="KW-1003">Cell membrane</keyword>
<dbReference type="Pfam" id="PF12698">
    <property type="entry name" value="ABC2_membrane_3"/>
    <property type="match status" value="1"/>
</dbReference>
<sequence>MRLAALIIKEFLAIKNDKKSLFLIFVTPFIQLFIFAFAINLDVKNIDIAVLNHSGSDTSLEILRNFKGSNYVRTIKTVKSMDEAKHLIDKKEVIGVVVFGENLENDGVGIFLDGRRSNNAGITLNYLNSIIQNTLNKEENSKLIIRNLYNPNLNNYWWILPNIFGAITLTSSIMLTAMSIAREREIGTFEQILVSPLSSLEILIGKLIPPFLISMIISTLMLGIVFFGFKVPLLGPLWLLYLGVMAFLFSICSIGLFISTISFSQQQATLYAFIFLIPSFLLSGFATAVDNMPSWLIPFTDFISLKFYLSFTKGIFLKDISFFQSLEYILPMIGLGGLSFVMAWLLFKKQTS</sequence>
<dbReference type="PROSITE" id="PS51012">
    <property type="entry name" value="ABC_TM2"/>
    <property type="match status" value="1"/>
</dbReference>
<evidence type="ECO:0000313" key="11">
    <source>
        <dbReference type="Proteomes" id="UP000594749"/>
    </source>
</evidence>
<dbReference type="EMBL" id="CP063078">
    <property type="protein sequence ID" value="QOQ87496.1"/>
    <property type="molecule type" value="Genomic_DNA"/>
</dbReference>
<evidence type="ECO:0000256" key="3">
    <source>
        <dbReference type="ARBA" id="ARBA00022448"/>
    </source>
</evidence>
<dbReference type="GO" id="GO:0140359">
    <property type="term" value="F:ABC-type transporter activity"/>
    <property type="evidence" value="ECO:0007669"/>
    <property type="project" value="InterPro"/>
</dbReference>
<dbReference type="Proteomes" id="UP000594749">
    <property type="component" value="Chromosome"/>
</dbReference>
<dbReference type="PANTHER" id="PTHR30294:SF29">
    <property type="entry name" value="MULTIDRUG ABC TRANSPORTER PERMEASE YBHS-RELATED"/>
    <property type="match status" value="1"/>
</dbReference>
<keyword evidence="7 8" id="KW-0472">Membrane</keyword>